<gene>
    <name evidence="3" type="ORF">CNR27_04315</name>
</gene>
<evidence type="ECO:0000313" key="3">
    <source>
        <dbReference type="EMBL" id="ATD66764.1"/>
    </source>
</evidence>
<feature type="region of interest" description="Disordered" evidence="1">
    <location>
        <begin position="111"/>
        <end position="133"/>
    </location>
</feature>
<feature type="domain" description="Phasin" evidence="2">
    <location>
        <begin position="7"/>
        <end position="109"/>
    </location>
</feature>
<organism evidence="3 4">
    <name type="scientific">Luteimonas chenhongjianii</name>
    <dbReference type="NCBI Taxonomy" id="2006110"/>
    <lineage>
        <taxon>Bacteria</taxon>
        <taxon>Pseudomonadati</taxon>
        <taxon>Pseudomonadota</taxon>
        <taxon>Gammaproteobacteria</taxon>
        <taxon>Lysobacterales</taxon>
        <taxon>Lysobacteraceae</taxon>
        <taxon>Luteimonas</taxon>
    </lineage>
</organism>
<protein>
    <submittedName>
        <fullName evidence="3">Phasin-family protein</fullName>
    </submittedName>
</protein>
<dbReference type="InterPro" id="IPR018968">
    <property type="entry name" value="Phasin"/>
</dbReference>
<accession>A0A290XC77</accession>
<evidence type="ECO:0000259" key="2">
    <source>
        <dbReference type="Pfam" id="PF09361"/>
    </source>
</evidence>
<dbReference type="RefSeq" id="WP_096297090.1">
    <property type="nucleotide sequence ID" value="NZ_CP023406.1"/>
</dbReference>
<dbReference type="KEGG" id="lum:CNR27_04315"/>
<evidence type="ECO:0000256" key="1">
    <source>
        <dbReference type="SAM" id="MobiDB-lite"/>
    </source>
</evidence>
<proteinExistence type="predicted"/>
<dbReference type="EMBL" id="CP023406">
    <property type="protein sequence ID" value="ATD66764.1"/>
    <property type="molecule type" value="Genomic_DNA"/>
</dbReference>
<keyword evidence="4" id="KW-1185">Reference proteome</keyword>
<sequence>MSYQFNEQFTAASRQFADAASQINHLALDNFQKIIGLQLTTFAENANATFALANEALDVRDMDGLKALFPKGAQVARENTERFVNASQEVVGHTVKTHETIAQLAKSQVEASTADVRAQAEKVAKSTAKTTRR</sequence>
<reference evidence="4" key="1">
    <citation type="submission" date="2017-09" db="EMBL/GenBank/DDBJ databases">
        <title>Luteimonas liuhanmingii sp.nov., isolated from the intestinal contents of Tibetan Plateau Pika in Yushu, Qinghai Province, China.</title>
        <authorList>
            <person name="Gui Z."/>
        </authorList>
    </citation>
    <scope>NUCLEOTIDE SEQUENCE [LARGE SCALE GENOMIC DNA]</scope>
    <source>
        <strain evidence="4">100111</strain>
    </source>
</reference>
<evidence type="ECO:0000313" key="4">
    <source>
        <dbReference type="Proteomes" id="UP000218968"/>
    </source>
</evidence>
<dbReference type="OrthoDB" id="6058047at2"/>
<dbReference type="AlphaFoldDB" id="A0A290XC77"/>
<dbReference type="Proteomes" id="UP000218968">
    <property type="component" value="Chromosome"/>
</dbReference>
<name>A0A290XC77_9GAMM</name>
<dbReference type="Pfam" id="PF09361">
    <property type="entry name" value="Phasin_2"/>
    <property type="match status" value="1"/>
</dbReference>